<dbReference type="PANTHER" id="PTHR17098:SF2">
    <property type="entry name" value="NADH DEHYDROGENASE [UBIQUINONE] 1 ALPHA SUBCOMPLEX SUBUNIT 1"/>
    <property type="match status" value="1"/>
</dbReference>
<reference evidence="16 17" key="1">
    <citation type="journal article" date="2024" name="BMC Genomics">
        <title>De novo assembly and annotation of Popillia japonica's genome with initial clues to its potential as an invasive pest.</title>
        <authorList>
            <person name="Cucini C."/>
            <person name="Boschi S."/>
            <person name="Funari R."/>
            <person name="Cardaioli E."/>
            <person name="Iannotti N."/>
            <person name="Marturano G."/>
            <person name="Paoli F."/>
            <person name="Bruttini M."/>
            <person name="Carapelli A."/>
            <person name="Frati F."/>
            <person name="Nardi F."/>
        </authorList>
    </citation>
    <scope>NUCLEOTIDE SEQUENCE [LARGE SCALE GENOMIC DNA]</scope>
    <source>
        <strain evidence="16">DMR45628</strain>
    </source>
</reference>
<evidence type="ECO:0000256" key="5">
    <source>
        <dbReference type="ARBA" id="ARBA00022448"/>
    </source>
</evidence>
<evidence type="ECO:0000313" key="17">
    <source>
        <dbReference type="Proteomes" id="UP001458880"/>
    </source>
</evidence>
<dbReference type="InterPro" id="IPR017384">
    <property type="entry name" value="NADH_Ub_cplx-1_asu_su-1"/>
</dbReference>
<evidence type="ECO:0000256" key="7">
    <source>
        <dbReference type="ARBA" id="ARBA00022692"/>
    </source>
</evidence>
<dbReference type="AlphaFoldDB" id="A0AAW1KJ51"/>
<evidence type="ECO:0000256" key="1">
    <source>
        <dbReference type="ARBA" id="ARBA00003195"/>
    </source>
</evidence>
<keyword evidence="9" id="KW-0249">Electron transport</keyword>
<evidence type="ECO:0000256" key="9">
    <source>
        <dbReference type="ARBA" id="ARBA00022982"/>
    </source>
</evidence>
<sequence length="70" mass="8059">MWYEILPSFGIIFAAMCVPHYGAYVINKLALGNPYRRRLESPNQRLTYIRDRRLTGNVYNVAGLDAIPDN</sequence>
<evidence type="ECO:0000256" key="13">
    <source>
        <dbReference type="ARBA" id="ARBA00029847"/>
    </source>
</evidence>
<feature type="transmembrane region" description="Helical" evidence="15">
    <location>
        <begin position="6"/>
        <end position="27"/>
    </location>
</feature>
<evidence type="ECO:0000256" key="11">
    <source>
        <dbReference type="ARBA" id="ARBA00023128"/>
    </source>
</evidence>
<keyword evidence="8" id="KW-0999">Mitochondrion inner membrane</keyword>
<evidence type="ECO:0000256" key="3">
    <source>
        <dbReference type="ARBA" id="ARBA00009960"/>
    </source>
</evidence>
<proteinExistence type="inferred from homology"/>
<protein>
    <recommendedName>
        <fullName evidence="4">NADH dehydrogenase [ubiquinone] 1 alpha subcomplex subunit 1</fullName>
    </recommendedName>
    <alternativeName>
        <fullName evidence="14">Complex I-MWFE</fullName>
    </alternativeName>
    <alternativeName>
        <fullName evidence="13">NADH-ubiquinone oxidoreductase MWFE subunit</fullName>
    </alternativeName>
</protein>
<keyword evidence="7 15" id="KW-0812">Transmembrane</keyword>
<comment type="subcellular location">
    <subcellularLocation>
        <location evidence="2">Mitochondrion inner membrane</location>
        <topology evidence="2">Single-pass membrane protein</topology>
        <orientation evidence="2">Matrix side</orientation>
    </subcellularLocation>
</comment>
<organism evidence="16 17">
    <name type="scientific">Popillia japonica</name>
    <name type="common">Japanese beetle</name>
    <dbReference type="NCBI Taxonomy" id="7064"/>
    <lineage>
        <taxon>Eukaryota</taxon>
        <taxon>Metazoa</taxon>
        <taxon>Ecdysozoa</taxon>
        <taxon>Arthropoda</taxon>
        <taxon>Hexapoda</taxon>
        <taxon>Insecta</taxon>
        <taxon>Pterygota</taxon>
        <taxon>Neoptera</taxon>
        <taxon>Endopterygota</taxon>
        <taxon>Coleoptera</taxon>
        <taxon>Polyphaga</taxon>
        <taxon>Scarabaeiformia</taxon>
        <taxon>Scarabaeidae</taxon>
        <taxon>Rutelinae</taxon>
        <taxon>Popillia</taxon>
    </lineage>
</organism>
<evidence type="ECO:0000256" key="2">
    <source>
        <dbReference type="ARBA" id="ARBA00004298"/>
    </source>
</evidence>
<dbReference type="PANTHER" id="PTHR17098">
    <property type="entry name" value="NADH-UBIQUINONE OXIDOREDUCTASE MWFE SUBUNIT"/>
    <property type="match status" value="1"/>
</dbReference>
<gene>
    <name evidence="16" type="ORF">QE152_g22921</name>
</gene>
<keyword evidence="11" id="KW-0496">Mitochondrion</keyword>
<dbReference type="Proteomes" id="UP001458880">
    <property type="component" value="Unassembled WGS sequence"/>
</dbReference>
<comment type="function">
    <text evidence="1">Accessory subunit of the mitochondrial membrane respiratory chain NADH dehydrogenase (Complex I), that is believed not to be involved in catalysis. Complex I functions in the transfer of electrons from NADH to the respiratory chain. The immediate electron acceptor for the enzyme is believed to be ubiquinone.</text>
</comment>
<keyword evidence="10 15" id="KW-1133">Transmembrane helix</keyword>
<evidence type="ECO:0000256" key="8">
    <source>
        <dbReference type="ARBA" id="ARBA00022792"/>
    </source>
</evidence>
<comment type="caution">
    <text evidence="16">The sequence shown here is derived from an EMBL/GenBank/DDBJ whole genome shotgun (WGS) entry which is preliminary data.</text>
</comment>
<evidence type="ECO:0000256" key="10">
    <source>
        <dbReference type="ARBA" id="ARBA00022989"/>
    </source>
</evidence>
<dbReference type="Pfam" id="PF15879">
    <property type="entry name" value="MWFE"/>
    <property type="match status" value="1"/>
</dbReference>
<dbReference type="EMBL" id="JASPKY010000224">
    <property type="protein sequence ID" value="KAK9718954.1"/>
    <property type="molecule type" value="Genomic_DNA"/>
</dbReference>
<evidence type="ECO:0000256" key="12">
    <source>
        <dbReference type="ARBA" id="ARBA00023136"/>
    </source>
</evidence>
<keyword evidence="12 15" id="KW-0472">Membrane</keyword>
<evidence type="ECO:0000256" key="6">
    <source>
        <dbReference type="ARBA" id="ARBA00022660"/>
    </source>
</evidence>
<keyword evidence="17" id="KW-1185">Reference proteome</keyword>
<evidence type="ECO:0000256" key="15">
    <source>
        <dbReference type="SAM" id="Phobius"/>
    </source>
</evidence>
<comment type="similarity">
    <text evidence="3">Belongs to the complex I NDUFA1 subunit family.</text>
</comment>
<evidence type="ECO:0000313" key="16">
    <source>
        <dbReference type="EMBL" id="KAK9718954.1"/>
    </source>
</evidence>
<name>A0AAW1KJ51_POPJA</name>
<keyword evidence="6" id="KW-0679">Respiratory chain</keyword>
<keyword evidence="5" id="KW-0813">Transport</keyword>
<accession>A0AAW1KJ51</accession>
<evidence type="ECO:0000256" key="4">
    <source>
        <dbReference type="ARBA" id="ARBA00016392"/>
    </source>
</evidence>
<evidence type="ECO:0000256" key="14">
    <source>
        <dbReference type="ARBA" id="ARBA00033255"/>
    </source>
</evidence>
<dbReference type="GO" id="GO:0005743">
    <property type="term" value="C:mitochondrial inner membrane"/>
    <property type="evidence" value="ECO:0007669"/>
    <property type="project" value="UniProtKB-SubCell"/>
</dbReference>